<sequence>MPLFSGVVHLSGDLIYNPEFYINEAYMTSIKNMQALKNNNSNCFLRNYEYNDITYLI</sequence>
<accession>A0A975GV25</accession>
<reference evidence="1" key="1">
    <citation type="journal article" date="2021" name="Microb. Physiol.">
        <title>Proteogenomic Insights into the Physiology of Marine, Sulfate-Reducing, Filamentous Desulfonema limicola and Desulfonema magnum.</title>
        <authorList>
            <person name="Schnaars V."/>
            <person name="Wohlbrand L."/>
            <person name="Scheve S."/>
            <person name="Hinrichs C."/>
            <person name="Reinhardt R."/>
            <person name="Rabus R."/>
        </authorList>
    </citation>
    <scope>NUCLEOTIDE SEQUENCE</scope>
    <source>
        <strain evidence="1">4be13</strain>
    </source>
</reference>
<gene>
    <name evidence="1" type="ORF">dnm_094150</name>
</gene>
<dbReference type="Proteomes" id="UP000663722">
    <property type="component" value="Chromosome"/>
</dbReference>
<name>A0A975GV25_9BACT</name>
<dbReference type="EMBL" id="CP061800">
    <property type="protein sequence ID" value="QTA93313.1"/>
    <property type="molecule type" value="Genomic_DNA"/>
</dbReference>
<proteinExistence type="predicted"/>
<organism evidence="1 2">
    <name type="scientific">Desulfonema magnum</name>
    <dbReference type="NCBI Taxonomy" id="45655"/>
    <lineage>
        <taxon>Bacteria</taxon>
        <taxon>Pseudomonadati</taxon>
        <taxon>Thermodesulfobacteriota</taxon>
        <taxon>Desulfobacteria</taxon>
        <taxon>Desulfobacterales</taxon>
        <taxon>Desulfococcaceae</taxon>
        <taxon>Desulfonema</taxon>
    </lineage>
</organism>
<dbReference type="KEGG" id="dmm:dnm_094150"/>
<keyword evidence="2" id="KW-1185">Reference proteome</keyword>
<evidence type="ECO:0000313" key="1">
    <source>
        <dbReference type="EMBL" id="QTA93313.1"/>
    </source>
</evidence>
<protein>
    <submittedName>
        <fullName evidence="1">Uncharacterized protein</fullName>
    </submittedName>
</protein>
<dbReference type="AlphaFoldDB" id="A0A975GV25"/>
<evidence type="ECO:0000313" key="2">
    <source>
        <dbReference type="Proteomes" id="UP000663722"/>
    </source>
</evidence>